<dbReference type="AlphaFoldDB" id="A0A830F608"/>
<protein>
    <submittedName>
        <fullName evidence="4">3-ketoacyl-CoA thiolase</fullName>
    </submittedName>
</protein>
<dbReference type="Gene3D" id="3.40.47.10">
    <property type="match status" value="1"/>
</dbReference>
<dbReference type="GO" id="GO:0016747">
    <property type="term" value="F:acyltransferase activity, transferring groups other than amino-acyl groups"/>
    <property type="evidence" value="ECO:0007669"/>
    <property type="project" value="InterPro"/>
</dbReference>
<dbReference type="PIRSF" id="PIRSF000429">
    <property type="entry name" value="Ac-CoA_Ac_transf"/>
    <property type="match status" value="1"/>
</dbReference>
<dbReference type="GO" id="GO:0008299">
    <property type="term" value="P:isoprenoid biosynthetic process"/>
    <property type="evidence" value="ECO:0007669"/>
    <property type="project" value="UniProtKB-KW"/>
</dbReference>
<sequence length="379" mass="38677">MTDAYVAGVGMPAFESEAAASTLELAVDAAERATADAGVALGDVDSVHLANVLTEAVGSQSGLANAFVSAAGVEGVRADRLENTSASGASAAHRGVEAVESGRSNVALVLGVEKMSAADTATVTDAISTLTHDREYAQGVTLPSFGGLAAGAYLDRYDVPREALADVAVKNHRNGADNPVAQFRKEITVADALDSPPVASPLRLYDCCPMTDGAAALVVAADGDVRVSGIGSATGTHAVADRPDPLEIESVRAASDRVFDDAGLSRDDVDAACIHDAFTVLEWLELEEAGFYEAGAAWEATVDGETARDGDFPVNPGGGLKARGHPLGATGISQLVELTWQLRGDLDGERQVDGADTGFAVNVAGFGNNSVATILEAAP</sequence>
<dbReference type="Proteomes" id="UP000607197">
    <property type="component" value="Unassembled WGS sequence"/>
</dbReference>
<reference evidence="4" key="2">
    <citation type="submission" date="2020-09" db="EMBL/GenBank/DDBJ databases">
        <authorList>
            <person name="Sun Q."/>
            <person name="Ohkuma M."/>
        </authorList>
    </citation>
    <scope>NUCLEOTIDE SEQUENCE</scope>
    <source>
        <strain evidence="4">JCM 19596</strain>
    </source>
</reference>
<proteinExistence type="predicted"/>
<dbReference type="SUPFAM" id="SSF53901">
    <property type="entry name" value="Thiolase-like"/>
    <property type="match status" value="2"/>
</dbReference>
<keyword evidence="5" id="KW-1185">Reference proteome</keyword>
<feature type="domain" description="Thiolase N-terminal" evidence="2">
    <location>
        <begin position="17"/>
        <end position="221"/>
    </location>
</feature>
<name>A0A830F608_9EURY</name>
<dbReference type="CDD" id="cd00829">
    <property type="entry name" value="SCP-x_thiolase"/>
    <property type="match status" value="1"/>
</dbReference>
<comment type="caution">
    <text evidence="4">The sequence shown here is derived from an EMBL/GenBank/DDBJ whole genome shotgun (WGS) entry which is preliminary data.</text>
</comment>
<gene>
    <name evidence="4" type="ORF">GCM10009039_25590</name>
</gene>
<reference evidence="4" key="1">
    <citation type="journal article" date="2014" name="Int. J. Syst. Evol. Microbiol.">
        <title>Complete genome sequence of Corynebacterium casei LMG S-19264T (=DSM 44701T), isolated from a smear-ripened cheese.</title>
        <authorList>
            <consortium name="US DOE Joint Genome Institute (JGI-PGF)"/>
            <person name="Walter F."/>
            <person name="Albersmeier A."/>
            <person name="Kalinowski J."/>
            <person name="Ruckert C."/>
        </authorList>
    </citation>
    <scope>NUCLEOTIDE SEQUENCE</scope>
    <source>
        <strain evidence="4">JCM 19596</strain>
    </source>
</reference>
<evidence type="ECO:0000313" key="4">
    <source>
        <dbReference type="EMBL" id="GGL66539.1"/>
    </source>
</evidence>
<dbReference type="InterPro" id="IPR002155">
    <property type="entry name" value="Thiolase"/>
</dbReference>
<dbReference type="Pfam" id="PF00108">
    <property type="entry name" value="Thiolase_N"/>
    <property type="match status" value="1"/>
</dbReference>
<evidence type="ECO:0000259" key="2">
    <source>
        <dbReference type="Pfam" id="PF00108"/>
    </source>
</evidence>
<feature type="domain" description="Thiolase C-terminal" evidence="3">
    <location>
        <begin position="231"/>
        <end position="376"/>
    </location>
</feature>
<keyword evidence="1" id="KW-0414">Isoprene biosynthesis</keyword>
<dbReference type="InterPro" id="IPR016039">
    <property type="entry name" value="Thiolase-like"/>
</dbReference>
<organism evidence="4 5">
    <name type="scientific">Halocalculus aciditolerans</name>
    <dbReference type="NCBI Taxonomy" id="1383812"/>
    <lineage>
        <taxon>Archaea</taxon>
        <taxon>Methanobacteriati</taxon>
        <taxon>Methanobacteriota</taxon>
        <taxon>Stenosarchaea group</taxon>
        <taxon>Halobacteria</taxon>
        <taxon>Halobacteriales</taxon>
        <taxon>Halobacteriaceae</taxon>
        <taxon>Halocalculus</taxon>
    </lineage>
</organism>
<dbReference type="Pfam" id="PF22691">
    <property type="entry name" value="Thiolase_C_1"/>
    <property type="match status" value="1"/>
</dbReference>
<dbReference type="RefSeq" id="WP_188979513.1">
    <property type="nucleotide sequence ID" value="NZ_BMPG01000003.1"/>
</dbReference>
<dbReference type="InterPro" id="IPR020616">
    <property type="entry name" value="Thiolase_N"/>
</dbReference>
<dbReference type="PANTHER" id="PTHR42870:SF1">
    <property type="entry name" value="NON-SPECIFIC LIPID-TRANSFER PROTEIN-LIKE 2"/>
    <property type="match status" value="1"/>
</dbReference>
<dbReference type="EMBL" id="BMPG01000003">
    <property type="protein sequence ID" value="GGL66539.1"/>
    <property type="molecule type" value="Genomic_DNA"/>
</dbReference>
<evidence type="ECO:0000259" key="3">
    <source>
        <dbReference type="Pfam" id="PF22691"/>
    </source>
</evidence>
<dbReference type="OrthoDB" id="167534at2157"/>
<accession>A0A830F608</accession>
<dbReference type="InterPro" id="IPR055140">
    <property type="entry name" value="Thiolase_C_2"/>
</dbReference>
<dbReference type="PANTHER" id="PTHR42870">
    <property type="entry name" value="ACETYL-COA C-ACETYLTRANSFERASE"/>
    <property type="match status" value="1"/>
</dbReference>
<evidence type="ECO:0000256" key="1">
    <source>
        <dbReference type="ARBA" id="ARBA00023229"/>
    </source>
</evidence>
<evidence type="ECO:0000313" key="5">
    <source>
        <dbReference type="Proteomes" id="UP000607197"/>
    </source>
</evidence>